<dbReference type="InterPro" id="IPR024520">
    <property type="entry name" value="DUF3558"/>
</dbReference>
<proteinExistence type="predicted"/>
<dbReference type="Pfam" id="PF12079">
    <property type="entry name" value="DUF3558"/>
    <property type="match status" value="1"/>
</dbReference>
<dbReference type="EMBL" id="CP006850">
    <property type="protein sequence ID" value="AHH15906.1"/>
    <property type="molecule type" value="Genomic_DNA"/>
</dbReference>
<name>W5TF98_9NOCA</name>
<dbReference type="Proteomes" id="UP000019150">
    <property type="component" value="Chromosome"/>
</dbReference>
<organism evidence="2 3">
    <name type="scientific">Nocardia nova SH22a</name>
    <dbReference type="NCBI Taxonomy" id="1415166"/>
    <lineage>
        <taxon>Bacteria</taxon>
        <taxon>Bacillati</taxon>
        <taxon>Actinomycetota</taxon>
        <taxon>Actinomycetes</taxon>
        <taxon>Mycobacteriales</taxon>
        <taxon>Nocardiaceae</taxon>
        <taxon>Nocardia</taxon>
    </lineage>
</organism>
<evidence type="ECO:0000256" key="1">
    <source>
        <dbReference type="SAM" id="SignalP"/>
    </source>
</evidence>
<dbReference type="PATRIC" id="fig|1415166.3.peg.1114"/>
<keyword evidence="1" id="KW-0732">Signal</keyword>
<dbReference type="PROSITE" id="PS51257">
    <property type="entry name" value="PROKAR_LIPOPROTEIN"/>
    <property type="match status" value="1"/>
</dbReference>
<protein>
    <recommendedName>
        <fullName evidence="4">DUF3558 domain-containing protein</fullName>
    </recommendedName>
</protein>
<reference evidence="2 3" key="1">
    <citation type="journal article" date="2014" name="Appl. Environ. Microbiol.">
        <title>Insights into the Microbial Degradation of Rubber and Gutta-Percha by Analysis of the Complete Genome of Nocardia nova SH22a.</title>
        <authorList>
            <person name="Luo Q."/>
            <person name="Hiessl S."/>
            <person name="Poehlein A."/>
            <person name="Daniel R."/>
            <person name="Steinbuchel A."/>
        </authorList>
    </citation>
    <scope>NUCLEOTIDE SEQUENCE [LARGE SCALE GENOMIC DNA]</scope>
    <source>
        <strain evidence="2">SH22a</strain>
    </source>
</reference>
<dbReference type="KEGG" id="nno:NONO_c10990"/>
<sequence>MRRVVVMAVAIGAAVTVAGCSTDTNGTPTATADPAAALWDPCTQVPDSALTAAQVDPATRKSGIDGVEQSGWKICKWKGAEYSVSIYSTAKAPSEIANKSGNIDQRDVTITGRTGTEFKASGWDTQCNAVFPAQQGAIQLQILGRLAEDNPIDPCSALLEVGDSIVPTFPK</sequence>
<gene>
    <name evidence="2" type="ORF">NONO_c10990</name>
</gene>
<feature type="chain" id="PRO_5038434813" description="DUF3558 domain-containing protein" evidence="1">
    <location>
        <begin position="19"/>
        <end position="171"/>
    </location>
</feature>
<evidence type="ECO:0000313" key="2">
    <source>
        <dbReference type="EMBL" id="AHH15906.1"/>
    </source>
</evidence>
<evidence type="ECO:0008006" key="4">
    <source>
        <dbReference type="Google" id="ProtNLM"/>
    </source>
</evidence>
<dbReference type="HOGENOM" id="CLU_093824_1_0_11"/>
<keyword evidence="3" id="KW-1185">Reference proteome</keyword>
<dbReference type="AlphaFoldDB" id="W5TF98"/>
<evidence type="ECO:0000313" key="3">
    <source>
        <dbReference type="Proteomes" id="UP000019150"/>
    </source>
</evidence>
<feature type="signal peptide" evidence="1">
    <location>
        <begin position="1"/>
        <end position="18"/>
    </location>
</feature>
<accession>W5TF98</accession>
<dbReference type="STRING" id="1415166.NONO_c10990"/>
<dbReference type="eggNOG" id="ENOG5031ZTF">
    <property type="taxonomic scope" value="Bacteria"/>
</dbReference>